<dbReference type="EMBL" id="ONZF01000005">
    <property type="protein sequence ID" value="SPJ24807.1"/>
    <property type="molecule type" value="Genomic_DNA"/>
</dbReference>
<evidence type="ECO:0000256" key="1">
    <source>
        <dbReference type="SAM" id="Phobius"/>
    </source>
</evidence>
<keyword evidence="1" id="KW-1133">Transmembrane helix</keyword>
<sequence length="63" mass="6832">MGTIILALGLVLIFEGFLFVIAPDRVEDLLEHFRQMPVEARRLVGLIALTVGLALISMALALA</sequence>
<proteinExistence type="predicted"/>
<dbReference type="AlphaFoldDB" id="A0A2R8BXA5"/>
<feature type="transmembrane region" description="Helical" evidence="1">
    <location>
        <begin position="6"/>
        <end position="22"/>
    </location>
</feature>
<protein>
    <recommendedName>
        <fullName evidence="4">Inner membrane protein YjeT</fullName>
    </recommendedName>
</protein>
<dbReference type="InterPro" id="IPR019201">
    <property type="entry name" value="DUF2065"/>
</dbReference>
<name>A0A2R8BXA5_9RHOB</name>
<dbReference type="Pfam" id="PF09838">
    <property type="entry name" value="DUF2065"/>
    <property type="match status" value="1"/>
</dbReference>
<gene>
    <name evidence="2" type="ORF">PAA8504_02646</name>
</gene>
<keyword evidence="3" id="KW-1185">Reference proteome</keyword>
<dbReference type="Proteomes" id="UP000244912">
    <property type="component" value="Unassembled WGS sequence"/>
</dbReference>
<organism evidence="2 3">
    <name type="scientific">Palleronia abyssalis</name>
    <dbReference type="NCBI Taxonomy" id="1501240"/>
    <lineage>
        <taxon>Bacteria</taxon>
        <taxon>Pseudomonadati</taxon>
        <taxon>Pseudomonadota</taxon>
        <taxon>Alphaproteobacteria</taxon>
        <taxon>Rhodobacterales</taxon>
        <taxon>Roseobacteraceae</taxon>
        <taxon>Palleronia</taxon>
    </lineage>
</organism>
<accession>A0A2R8BXA5</accession>
<evidence type="ECO:0000313" key="3">
    <source>
        <dbReference type="Proteomes" id="UP000244912"/>
    </source>
</evidence>
<reference evidence="3" key="1">
    <citation type="submission" date="2018-03" db="EMBL/GenBank/DDBJ databases">
        <authorList>
            <person name="Rodrigo-Torres L."/>
            <person name="Arahal R. D."/>
            <person name="Lucena T."/>
        </authorList>
    </citation>
    <scope>NUCLEOTIDE SEQUENCE [LARGE SCALE GENOMIC DNA]</scope>
    <source>
        <strain evidence="3">CECT 8504</strain>
    </source>
</reference>
<evidence type="ECO:0008006" key="4">
    <source>
        <dbReference type="Google" id="ProtNLM"/>
    </source>
</evidence>
<keyword evidence="1" id="KW-0472">Membrane</keyword>
<dbReference type="OrthoDB" id="9815199at2"/>
<evidence type="ECO:0000313" key="2">
    <source>
        <dbReference type="EMBL" id="SPJ24807.1"/>
    </source>
</evidence>
<feature type="transmembrane region" description="Helical" evidence="1">
    <location>
        <begin position="43"/>
        <end position="62"/>
    </location>
</feature>
<keyword evidence="1" id="KW-0812">Transmembrane</keyword>
<dbReference type="RefSeq" id="WP_108894615.1">
    <property type="nucleotide sequence ID" value="NZ_ONZF01000005.1"/>
</dbReference>